<dbReference type="GO" id="GO:0003725">
    <property type="term" value="F:double-stranded RNA binding"/>
    <property type="evidence" value="ECO:0007669"/>
    <property type="project" value="TreeGrafter"/>
</dbReference>
<dbReference type="EMBL" id="AGCJ01000010">
    <property type="protein sequence ID" value="EHM43236.1"/>
    <property type="molecule type" value="Genomic_DNA"/>
</dbReference>
<dbReference type="NCBIfam" id="TIGR02191">
    <property type="entry name" value="RNaseIII"/>
    <property type="match status" value="1"/>
</dbReference>
<evidence type="ECO:0000256" key="10">
    <source>
        <dbReference type="ARBA" id="ARBA00022723"/>
    </source>
</evidence>
<dbReference type="PANTHER" id="PTHR11207">
    <property type="entry name" value="RIBONUCLEASE III"/>
    <property type="match status" value="1"/>
</dbReference>
<dbReference type="PATRIC" id="fig|861450.3.peg.263"/>
<dbReference type="STRING" id="861450.HMPREF0080_00278"/>
<comment type="caution">
    <text evidence="18">The sequence shown here is derived from an EMBL/GenBank/DDBJ whole genome shotgun (WGS) entry which is preliminary data.</text>
</comment>
<dbReference type="EC" id="3.1.26.3" evidence="15"/>
<dbReference type="Pfam" id="PF14622">
    <property type="entry name" value="Ribonucleas_3_3"/>
    <property type="match status" value="1"/>
</dbReference>
<dbReference type="AlphaFoldDB" id="G9YF68"/>
<evidence type="ECO:0000256" key="4">
    <source>
        <dbReference type="ARBA" id="ARBA00011738"/>
    </source>
</evidence>
<dbReference type="InterPro" id="IPR000999">
    <property type="entry name" value="RNase_III_dom"/>
</dbReference>
<feature type="active site" evidence="15">
    <location>
        <position position="56"/>
    </location>
</feature>
<feature type="domain" description="RNase III" evidence="17">
    <location>
        <begin position="9"/>
        <end position="139"/>
    </location>
</feature>
<comment type="catalytic activity">
    <reaction evidence="1 15">
        <text>Endonucleolytic cleavage to 5'-phosphomonoester.</text>
        <dbReference type="EC" id="3.1.26.3"/>
    </reaction>
</comment>
<evidence type="ECO:0000256" key="8">
    <source>
        <dbReference type="ARBA" id="ARBA00022694"/>
    </source>
</evidence>
<dbReference type="InterPro" id="IPR014720">
    <property type="entry name" value="dsRBD_dom"/>
</dbReference>
<evidence type="ECO:0000259" key="16">
    <source>
        <dbReference type="PROSITE" id="PS50137"/>
    </source>
</evidence>
<feature type="active site" evidence="15">
    <location>
        <position position="128"/>
    </location>
</feature>
<dbReference type="SMART" id="SM00358">
    <property type="entry name" value="DSRM"/>
    <property type="match status" value="1"/>
</dbReference>
<comment type="function">
    <text evidence="15">Digests double-stranded RNA. Involved in the processing of primary rRNA transcript to yield the immediate precursors to the large and small rRNAs (23S and 16S). Processes some mRNAs, and tRNAs when they are encoded in the rRNA operon. Processes pre-crRNA and tracrRNA of type II CRISPR loci if present in the organism.</text>
</comment>
<name>G9YF68_9FIRM</name>
<comment type="subunit">
    <text evidence="4 15">Homodimer.</text>
</comment>
<evidence type="ECO:0000256" key="14">
    <source>
        <dbReference type="ARBA" id="ARBA00022884"/>
    </source>
</evidence>
<keyword evidence="19" id="KW-1185">Reference proteome</keyword>
<dbReference type="Proteomes" id="UP000005481">
    <property type="component" value="Unassembled WGS sequence"/>
</dbReference>
<dbReference type="CDD" id="cd10845">
    <property type="entry name" value="DSRM_RNAse_III_family"/>
    <property type="match status" value="1"/>
</dbReference>
<dbReference type="GO" id="GO:0008033">
    <property type="term" value="P:tRNA processing"/>
    <property type="evidence" value="ECO:0007669"/>
    <property type="project" value="UniProtKB-KW"/>
</dbReference>
<evidence type="ECO:0000256" key="5">
    <source>
        <dbReference type="ARBA" id="ARBA00022490"/>
    </source>
</evidence>
<dbReference type="OrthoDB" id="9805026at2"/>
<organism evidence="18 19">
    <name type="scientific">Anaeroglobus geminatus F0357</name>
    <dbReference type="NCBI Taxonomy" id="861450"/>
    <lineage>
        <taxon>Bacteria</taxon>
        <taxon>Bacillati</taxon>
        <taxon>Bacillota</taxon>
        <taxon>Negativicutes</taxon>
        <taxon>Veillonellales</taxon>
        <taxon>Veillonellaceae</taxon>
        <taxon>Anaeroglobus</taxon>
    </lineage>
</organism>
<dbReference type="SUPFAM" id="SSF54768">
    <property type="entry name" value="dsRNA-binding domain-like"/>
    <property type="match status" value="1"/>
</dbReference>
<feature type="binding site" evidence="15">
    <location>
        <position position="128"/>
    </location>
    <ligand>
        <name>Mg(2+)</name>
        <dbReference type="ChEBI" id="CHEBI:18420"/>
    </ligand>
</feature>
<dbReference type="HAMAP" id="MF_00104">
    <property type="entry name" value="RNase_III"/>
    <property type="match status" value="1"/>
</dbReference>
<keyword evidence="7 15" id="KW-0507">mRNA processing</keyword>
<keyword evidence="14 15" id="KW-0694">RNA-binding</keyword>
<proteinExistence type="inferred from homology"/>
<dbReference type="SMART" id="SM00535">
    <property type="entry name" value="RIBOc"/>
    <property type="match status" value="1"/>
</dbReference>
<dbReference type="GO" id="GO:0005737">
    <property type="term" value="C:cytoplasm"/>
    <property type="evidence" value="ECO:0007669"/>
    <property type="project" value="UniProtKB-SubCell"/>
</dbReference>
<dbReference type="GO" id="GO:0006397">
    <property type="term" value="P:mRNA processing"/>
    <property type="evidence" value="ECO:0007669"/>
    <property type="project" value="UniProtKB-UniRule"/>
</dbReference>
<gene>
    <name evidence="15" type="primary">rnc</name>
    <name evidence="18" type="ORF">HMPREF0080_00278</name>
</gene>
<feature type="binding site" evidence="15">
    <location>
        <position position="52"/>
    </location>
    <ligand>
        <name>Mg(2+)</name>
        <dbReference type="ChEBI" id="CHEBI:18420"/>
    </ligand>
</feature>
<dbReference type="PROSITE" id="PS00517">
    <property type="entry name" value="RNASE_3_1"/>
    <property type="match status" value="1"/>
</dbReference>
<evidence type="ECO:0000256" key="2">
    <source>
        <dbReference type="ARBA" id="ARBA00004496"/>
    </source>
</evidence>
<evidence type="ECO:0000259" key="17">
    <source>
        <dbReference type="PROSITE" id="PS50142"/>
    </source>
</evidence>
<dbReference type="HOGENOM" id="CLU_000907_1_3_9"/>
<evidence type="ECO:0000256" key="12">
    <source>
        <dbReference type="ARBA" id="ARBA00022801"/>
    </source>
</evidence>
<dbReference type="eggNOG" id="COG0571">
    <property type="taxonomic scope" value="Bacteria"/>
</dbReference>
<accession>G9YF68</accession>
<evidence type="ECO:0000256" key="13">
    <source>
        <dbReference type="ARBA" id="ARBA00022842"/>
    </source>
</evidence>
<comment type="subcellular location">
    <subcellularLocation>
        <location evidence="2 15">Cytoplasm</location>
    </subcellularLocation>
</comment>
<dbReference type="GO" id="GO:0006364">
    <property type="term" value="P:rRNA processing"/>
    <property type="evidence" value="ECO:0007669"/>
    <property type="project" value="UniProtKB-UniRule"/>
</dbReference>
<dbReference type="InterPro" id="IPR036389">
    <property type="entry name" value="RNase_III_sf"/>
</dbReference>
<dbReference type="PROSITE" id="PS50137">
    <property type="entry name" value="DS_RBD"/>
    <property type="match status" value="1"/>
</dbReference>
<dbReference type="GO" id="GO:0042802">
    <property type="term" value="F:identical protein binding"/>
    <property type="evidence" value="ECO:0007669"/>
    <property type="project" value="UniProtKB-ARBA"/>
</dbReference>
<dbReference type="GO" id="GO:0004525">
    <property type="term" value="F:ribonuclease III activity"/>
    <property type="evidence" value="ECO:0007669"/>
    <property type="project" value="UniProtKB-UniRule"/>
</dbReference>
<evidence type="ECO:0000313" key="19">
    <source>
        <dbReference type="Proteomes" id="UP000005481"/>
    </source>
</evidence>
<dbReference type="PROSITE" id="PS50142">
    <property type="entry name" value="RNASE_3_2"/>
    <property type="match status" value="1"/>
</dbReference>
<dbReference type="RefSeq" id="WP_006789263.1">
    <property type="nucleotide sequence ID" value="NZ_JH417567.1"/>
</dbReference>
<evidence type="ECO:0000256" key="6">
    <source>
        <dbReference type="ARBA" id="ARBA00022552"/>
    </source>
</evidence>
<keyword evidence="5 15" id="KW-0963">Cytoplasm</keyword>
<dbReference type="CDD" id="cd00593">
    <property type="entry name" value="RIBOc"/>
    <property type="match status" value="1"/>
</dbReference>
<feature type="binding site" evidence="15">
    <location>
        <position position="125"/>
    </location>
    <ligand>
        <name>Mg(2+)</name>
        <dbReference type="ChEBI" id="CHEBI:18420"/>
    </ligand>
</feature>
<keyword evidence="8 15" id="KW-0819">tRNA processing</keyword>
<dbReference type="GO" id="GO:0019843">
    <property type="term" value="F:rRNA binding"/>
    <property type="evidence" value="ECO:0007669"/>
    <property type="project" value="UniProtKB-KW"/>
</dbReference>
<evidence type="ECO:0000313" key="18">
    <source>
        <dbReference type="EMBL" id="EHM43236.1"/>
    </source>
</evidence>
<keyword evidence="15" id="KW-0699">rRNA-binding</keyword>
<dbReference type="FunFam" id="1.10.1520.10:FF:000001">
    <property type="entry name" value="Ribonuclease 3"/>
    <property type="match status" value="1"/>
</dbReference>
<dbReference type="PANTHER" id="PTHR11207:SF0">
    <property type="entry name" value="RIBONUCLEASE 3"/>
    <property type="match status" value="1"/>
</dbReference>
<keyword evidence="13 15" id="KW-0460">Magnesium</keyword>
<feature type="domain" description="DRBM" evidence="16">
    <location>
        <begin position="166"/>
        <end position="235"/>
    </location>
</feature>
<protein>
    <recommendedName>
        <fullName evidence="15">Ribonuclease 3</fullName>
        <ecNumber evidence="15">3.1.26.3</ecNumber>
    </recommendedName>
    <alternativeName>
        <fullName evidence="15">Ribonuclease III</fullName>
        <shortName evidence="15">RNase III</shortName>
    </alternativeName>
</protein>
<evidence type="ECO:0000256" key="1">
    <source>
        <dbReference type="ARBA" id="ARBA00000109"/>
    </source>
</evidence>
<evidence type="ECO:0000256" key="9">
    <source>
        <dbReference type="ARBA" id="ARBA00022722"/>
    </source>
</evidence>
<dbReference type="Gene3D" id="1.10.1520.10">
    <property type="entry name" value="Ribonuclease III domain"/>
    <property type="match status" value="1"/>
</dbReference>
<sequence length="238" mass="27072">MNKARKDQLRRFTELLNLPPFHNWHLLDQALTHSSYTNEDRTHHSIHNERLEFLGDAVLDMVVGEYLFRRYPDMPEGNLTKARASVVSEEPLACVCASFHMGSFLLLGKGEALTGGRTRNSIMADAFEAVVGAVYIDCSYTAARDFILKQLDKYLQLVDKGIYGKDYKTYFQELLQRDGAQDIRYRLCREEGPDHNKTFFMEVTVNGEIMGTGSGKTKKSAEQHAAYKALEKMNALSF</sequence>
<keyword evidence="10 15" id="KW-0479">Metal-binding</keyword>
<evidence type="ECO:0000256" key="3">
    <source>
        <dbReference type="ARBA" id="ARBA00010183"/>
    </source>
</evidence>
<keyword evidence="6 15" id="KW-0698">rRNA processing</keyword>
<reference evidence="18 19" key="1">
    <citation type="submission" date="2011-08" db="EMBL/GenBank/DDBJ databases">
        <authorList>
            <person name="Weinstock G."/>
            <person name="Sodergren E."/>
            <person name="Clifton S."/>
            <person name="Fulton L."/>
            <person name="Fulton B."/>
            <person name="Courtney L."/>
            <person name="Fronick C."/>
            <person name="Harrison M."/>
            <person name="Strong C."/>
            <person name="Farmer C."/>
            <person name="Delahaunty K."/>
            <person name="Markovic C."/>
            <person name="Hall O."/>
            <person name="Minx P."/>
            <person name="Tomlinson C."/>
            <person name="Mitreva M."/>
            <person name="Hou S."/>
            <person name="Chen J."/>
            <person name="Wollam A."/>
            <person name="Pepin K.H."/>
            <person name="Johnson M."/>
            <person name="Bhonagiri V."/>
            <person name="Zhang X."/>
            <person name="Suruliraj S."/>
            <person name="Warren W."/>
            <person name="Chinwalla A."/>
            <person name="Mardis E.R."/>
            <person name="Wilson R.K."/>
        </authorList>
    </citation>
    <scope>NUCLEOTIDE SEQUENCE [LARGE SCALE GENOMIC DNA]</scope>
    <source>
        <strain evidence="18 19">F0357</strain>
    </source>
</reference>
<comment type="similarity">
    <text evidence="3">Belongs to the ribonuclease III family.</text>
</comment>
<keyword evidence="12 15" id="KW-0378">Hydrolase</keyword>
<dbReference type="Gene3D" id="3.30.160.20">
    <property type="match status" value="1"/>
</dbReference>
<dbReference type="SUPFAM" id="SSF69065">
    <property type="entry name" value="RNase III domain-like"/>
    <property type="match status" value="1"/>
</dbReference>
<dbReference type="Pfam" id="PF00035">
    <property type="entry name" value="dsrm"/>
    <property type="match status" value="1"/>
</dbReference>
<keyword evidence="9 15" id="KW-0540">Nuclease</keyword>
<keyword evidence="11 15" id="KW-0255">Endonuclease</keyword>
<evidence type="ECO:0000256" key="7">
    <source>
        <dbReference type="ARBA" id="ARBA00022664"/>
    </source>
</evidence>
<evidence type="ECO:0000256" key="11">
    <source>
        <dbReference type="ARBA" id="ARBA00022759"/>
    </source>
</evidence>
<dbReference type="InterPro" id="IPR011907">
    <property type="entry name" value="RNase_III"/>
</dbReference>
<comment type="cofactor">
    <cofactor evidence="15">
        <name>Mg(2+)</name>
        <dbReference type="ChEBI" id="CHEBI:18420"/>
    </cofactor>
</comment>
<dbReference type="GO" id="GO:0010468">
    <property type="term" value="P:regulation of gene expression"/>
    <property type="evidence" value="ECO:0007669"/>
    <property type="project" value="TreeGrafter"/>
</dbReference>
<dbReference type="GO" id="GO:0046872">
    <property type="term" value="F:metal ion binding"/>
    <property type="evidence" value="ECO:0007669"/>
    <property type="project" value="UniProtKB-KW"/>
</dbReference>
<dbReference type="FunFam" id="3.30.160.20:FF:000003">
    <property type="entry name" value="Ribonuclease 3"/>
    <property type="match status" value="1"/>
</dbReference>
<evidence type="ECO:0000256" key="15">
    <source>
        <dbReference type="HAMAP-Rule" id="MF_00104"/>
    </source>
</evidence>